<feature type="transmembrane region" description="Helical" evidence="1">
    <location>
        <begin position="21"/>
        <end position="43"/>
    </location>
</feature>
<accession>A0ABU9K319</accession>
<proteinExistence type="predicted"/>
<dbReference type="Proteomes" id="UP001459714">
    <property type="component" value="Unassembled WGS sequence"/>
</dbReference>
<evidence type="ECO:0000313" key="3">
    <source>
        <dbReference type="Proteomes" id="UP001459714"/>
    </source>
</evidence>
<reference evidence="2 3" key="1">
    <citation type="submission" date="2024-03" db="EMBL/GenBank/DDBJ databases">
        <title>Bacilli Hybrid Assemblies.</title>
        <authorList>
            <person name="Kovac J."/>
        </authorList>
    </citation>
    <scope>NUCLEOTIDE SEQUENCE [LARGE SCALE GENOMIC DNA]</scope>
    <source>
        <strain evidence="2 3">FSL M8-0022</strain>
    </source>
</reference>
<keyword evidence="1" id="KW-0812">Transmembrane</keyword>
<dbReference type="EMBL" id="JBBYAK010000003">
    <property type="protein sequence ID" value="MEL3959526.1"/>
    <property type="molecule type" value="Genomic_DNA"/>
</dbReference>
<keyword evidence="1" id="KW-1133">Transmembrane helix</keyword>
<keyword evidence="3" id="KW-1185">Reference proteome</keyword>
<gene>
    <name evidence="2" type="ORF">NST17_20450</name>
</gene>
<name>A0ABU9K319_9BACI</name>
<evidence type="ECO:0000313" key="2">
    <source>
        <dbReference type="EMBL" id="MEL3959526.1"/>
    </source>
</evidence>
<comment type="caution">
    <text evidence="2">The sequence shown here is derived from an EMBL/GenBank/DDBJ whole genome shotgun (WGS) entry which is preliminary data.</text>
</comment>
<sequence>MESHLLIGCKNCLEEVKRRKGFGIITSIGLMKLPIVIGTSYMVNDLYELFLENYTCPYCERKLVMSPKMMGFVNDYIHVEYHINFEMDKIEIKNKNGITAIDKTASVESIKVLVDNQNNEPFPSVDEIKEFLEVADDIDSENWIFRINSGHMDMPFYHKVMPQFKKDEYE</sequence>
<organism evidence="2 3">
    <name type="scientific">Caldifermentibacillus hisashii</name>
    <dbReference type="NCBI Taxonomy" id="996558"/>
    <lineage>
        <taxon>Bacteria</taxon>
        <taxon>Bacillati</taxon>
        <taxon>Bacillota</taxon>
        <taxon>Bacilli</taxon>
        <taxon>Bacillales</taxon>
        <taxon>Bacillaceae</taxon>
        <taxon>Caldifermentibacillus</taxon>
    </lineage>
</organism>
<dbReference type="RefSeq" id="WP_227092194.1">
    <property type="nucleotide sequence ID" value="NZ_JANUVP010000034.1"/>
</dbReference>
<keyword evidence="1" id="KW-0472">Membrane</keyword>
<protein>
    <recommendedName>
        <fullName evidence="4">CpXC domain-containing protein</fullName>
    </recommendedName>
</protein>
<evidence type="ECO:0000256" key="1">
    <source>
        <dbReference type="SAM" id="Phobius"/>
    </source>
</evidence>
<evidence type="ECO:0008006" key="4">
    <source>
        <dbReference type="Google" id="ProtNLM"/>
    </source>
</evidence>